<protein>
    <submittedName>
        <fullName evidence="1">Uncharacterized protein DUF4878</fullName>
    </submittedName>
</protein>
<dbReference type="RefSeq" id="WP_170119318.1">
    <property type="nucleotide sequence ID" value="NZ_QGGL01000005.1"/>
</dbReference>
<sequence length="141" mass="15496">MNKKTTLLATLIAVGVAGGLYFGVSKSQASATPEQEAKQAVKQYVDGLKTGNVDKIMQYSKDVRFKNDAERKQLYSNLTNEQDVLKAEVVSVKLVDDSHATFELHAKLKSAGIQDVTLPVVKEDGTWKVVIEDIDLKKNAE</sequence>
<dbReference type="AlphaFoldDB" id="A0A316DA04"/>
<dbReference type="Proteomes" id="UP000245634">
    <property type="component" value="Unassembled WGS sequence"/>
</dbReference>
<dbReference type="EMBL" id="QGGL01000005">
    <property type="protein sequence ID" value="PWK14311.1"/>
    <property type="molecule type" value="Genomic_DNA"/>
</dbReference>
<reference evidence="1 2" key="1">
    <citation type="submission" date="2018-05" db="EMBL/GenBank/DDBJ databases">
        <title>Genomic Encyclopedia of Type Strains, Phase IV (KMG-IV): sequencing the most valuable type-strain genomes for metagenomic binning, comparative biology and taxonomic classification.</title>
        <authorList>
            <person name="Goeker M."/>
        </authorList>
    </citation>
    <scope>NUCLEOTIDE SEQUENCE [LARGE SCALE GENOMIC DNA]</scope>
    <source>
        <strain evidence="1 2">DSM 18773</strain>
    </source>
</reference>
<dbReference type="InterPro" id="IPR032710">
    <property type="entry name" value="NTF2-like_dom_sf"/>
</dbReference>
<keyword evidence="2" id="KW-1185">Reference proteome</keyword>
<gene>
    <name evidence="1" type="ORF">C7459_10565</name>
</gene>
<comment type="caution">
    <text evidence="1">The sequence shown here is derived from an EMBL/GenBank/DDBJ whole genome shotgun (WGS) entry which is preliminary data.</text>
</comment>
<name>A0A316DA04_9BACL</name>
<proteinExistence type="predicted"/>
<organism evidence="1 2">
    <name type="scientific">Tumebacillus permanentifrigoris</name>
    <dbReference type="NCBI Taxonomy" id="378543"/>
    <lineage>
        <taxon>Bacteria</taxon>
        <taxon>Bacillati</taxon>
        <taxon>Bacillota</taxon>
        <taxon>Bacilli</taxon>
        <taxon>Bacillales</taxon>
        <taxon>Alicyclobacillaceae</taxon>
        <taxon>Tumebacillus</taxon>
    </lineage>
</organism>
<accession>A0A316DA04</accession>
<evidence type="ECO:0000313" key="1">
    <source>
        <dbReference type="EMBL" id="PWK14311.1"/>
    </source>
</evidence>
<evidence type="ECO:0000313" key="2">
    <source>
        <dbReference type="Proteomes" id="UP000245634"/>
    </source>
</evidence>
<dbReference type="Gene3D" id="3.10.450.50">
    <property type="match status" value="1"/>
</dbReference>
<dbReference type="SUPFAM" id="SSF54427">
    <property type="entry name" value="NTF2-like"/>
    <property type="match status" value="1"/>
</dbReference>